<evidence type="ECO:0000313" key="1">
    <source>
        <dbReference type="EMBL" id="MER2253382.1"/>
    </source>
</evidence>
<proteinExistence type="predicted"/>
<dbReference type="InterPro" id="IPR021239">
    <property type="entry name" value="DUF2625"/>
</dbReference>
<dbReference type="Pfam" id="PF10946">
    <property type="entry name" value="DUF2625"/>
    <property type="match status" value="1"/>
</dbReference>
<dbReference type="RefSeq" id="WP_350397584.1">
    <property type="nucleotide sequence ID" value="NZ_JBELQE010000134.1"/>
</dbReference>
<protein>
    <submittedName>
        <fullName evidence="1">DUF2625 family protein</fullName>
    </submittedName>
</protein>
<gene>
    <name evidence="1" type="ORF">ABS772_26000</name>
</gene>
<dbReference type="Proteomes" id="UP001480955">
    <property type="component" value="Unassembled WGS sequence"/>
</dbReference>
<name>A0ABV1QVC7_9HYPH</name>
<reference evidence="1 2" key="1">
    <citation type="submission" date="2024-06" db="EMBL/GenBank/DDBJ databases">
        <authorList>
            <person name="Campbell A.G."/>
        </authorList>
    </citation>
    <scope>NUCLEOTIDE SEQUENCE [LARGE SCALE GENOMIC DNA]</scope>
    <source>
        <strain evidence="1 2">EM12</strain>
    </source>
</reference>
<comment type="caution">
    <text evidence="1">The sequence shown here is derived from an EMBL/GenBank/DDBJ whole genome shotgun (WGS) entry which is preliminary data.</text>
</comment>
<dbReference type="EMBL" id="JBELQE010000134">
    <property type="protein sequence ID" value="MER2253382.1"/>
    <property type="molecule type" value="Genomic_DNA"/>
</dbReference>
<accession>A0ABV1QVC7</accession>
<keyword evidence="2" id="KW-1185">Reference proteome</keyword>
<sequence length="230" mass="25005">MTEPAGPRSIDQLVVRDDPAWPLVLSWASDPEANPSRILPPDPQHRDPVLLRLQVTTRSPLGAIVYESGGIALHGGWLRLLGSGRPTETGDGARSLVRWNEGAGAFADPETQPAFLLVADDILGGFFALNGGRFGPDGLGQVFYLAPDGLAWEPLELSHTDFVHWCFFGDTRAFYADLSGLCGWDERPCPGFDQAFSFYPFPWSAEAGGGVSRRAVPIDELWRLKSELAG</sequence>
<evidence type="ECO:0000313" key="2">
    <source>
        <dbReference type="Proteomes" id="UP001480955"/>
    </source>
</evidence>
<organism evidence="1 2">
    <name type="scientific">Methylorubrum podarium</name>
    <dbReference type="NCBI Taxonomy" id="200476"/>
    <lineage>
        <taxon>Bacteria</taxon>
        <taxon>Pseudomonadati</taxon>
        <taxon>Pseudomonadota</taxon>
        <taxon>Alphaproteobacteria</taxon>
        <taxon>Hyphomicrobiales</taxon>
        <taxon>Methylobacteriaceae</taxon>
        <taxon>Methylorubrum</taxon>
    </lineage>
</organism>